<name>A0A7X6I9M4_9BACT</name>
<gene>
    <name evidence="2" type="ORF">MNODULE_01745</name>
</gene>
<comment type="caution">
    <text evidence="2">The sequence shown here is derived from an EMBL/GenBank/DDBJ whole genome shotgun (WGS) entry which is preliminary data.</text>
</comment>
<dbReference type="Gene3D" id="3.40.630.30">
    <property type="match status" value="1"/>
</dbReference>
<dbReference type="SUPFAM" id="SSF55729">
    <property type="entry name" value="Acyl-CoA N-acyltransferases (Nat)"/>
    <property type="match status" value="1"/>
</dbReference>
<accession>A0A7X6I9M4</accession>
<dbReference type="InterPro" id="IPR000182">
    <property type="entry name" value="GNAT_dom"/>
</dbReference>
<dbReference type="InterPro" id="IPR016181">
    <property type="entry name" value="Acyl_CoA_acyltransferase"/>
</dbReference>
<dbReference type="AlphaFoldDB" id="A0A7X6I9M4"/>
<dbReference type="GO" id="GO:0016747">
    <property type="term" value="F:acyltransferase activity, transferring groups other than amino-acyl groups"/>
    <property type="evidence" value="ECO:0007669"/>
    <property type="project" value="InterPro"/>
</dbReference>
<protein>
    <submittedName>
        <fullName evidence="2">GNAT family N-acetyltransferase</fullName>
    </submittedName>
</protein>
<dbReference type="RefSeq" id="WP_168057772.1">
    <property type="nucleotide sequence ID" value="NZ_VTOW01000001.1"/>
</dbReference>
<dbReference type="Pfam" id="PF00583">
    <property type="entry name" value="Acetyltransf_1"/>
    <property type="match status" value="1"/>
</dbReference>
<proteinExistence type="predicted"/>
<sequence length="158" mass="18279">MTDVLFIRPAVEEDTERLVAFNRAMAKETEGLDLPMETVSAGVAALLKQPQYGFYLVAEINGEVVGGLMVTYEWSDWRDGLFWWLQSVYVLPSQRGKGIYKRLYAAVKRRAIERGDVCGFRLYVERENRRAQETYRALGMAETHYKIYEELLNRGKNV</sequence>
<dbReference type="Proteomes" id="UP000534783">
    <property type="component" value="Unassembled WGS sequence"/>
</dbReference>
<evidence type="ECO:0000259" key="1">
    <source>
        <dbReference type="PROSITE" id="PS51186"/>
    </source>
</evidence>
<keyword evidence="2" id="KW-0808">Transferase</keyword>
<reference evidence="2 3" key="1">
    <citation type="journal article" date="2020" name="Nature">
        <title>Bacterial chemolithoautotrophy via manganese oxidation.</title>
        <authorList>
            <person name="Yu H."/>
            <person name="Leadbetter J.R."/>
        </authorList>
    </citation>
    <scope>NUCLEOTIDE SEQUENCE [LARGE SCALE GENOMIC DNA]</scope>
    <source>
        <strain evidence="2 3">Mn-1</strain>
    </source>
</reference>
<evidence type="ECO:0000313" key="3">
    <source>
        <dbReference type="Proteomes" id="UP000534783"/>
    </source>
</evidence>
<dbReference type="CDD" id="cd04301">
    <property type="entry name" value="NAT_SF"/>
    <property type="match status" value="1"/>
</dbReference>
<dbReference type="PROSITE" id="PS51186">
    <property type="entry name" value="GNAT"/>
    <property type="match status" value="1"/>
</dbReference>
<feature type="domain" description="N-acetyltransferase" evidence="1">
    <location>
        <begin position="5"/>
        <end position="158"/>
    </location>
</feature>
<keyword evidence="3" id="KW-1185">Reference proteome</keyword>
<evidence type="ECO:0000313" key="2">
    <source>
        <dbReference type="EMBL" id="NKE69474.1"/>
    </source>
</evidence>
<dbReference type="EMBL" id="VTOW01000001">
    <property type="protein sequence ID" value="NKE69474.1"/>
    <property type="molecule type" value="Genomic_DNA"/>
</dbReference>
<organism evidence="2 3">
    <name type="scientific">Candidatus Manganitrophus noduliformans</name>
    <dbReference type="NCBI Taxonomy" id="2606439"/>
    <lineage>
        <taxon>Bacteria</taxon>
        <taxon>Pseudomonadati</taxon>
        <taxon>Nitrospirota</taxon>
        <taxon>Nitrospiria</taxon>
        <taxon>Candidatus Troglogloeales</taxon>
        <taxon>Candidatus Manganitrophaceae</taxon>
        <taxon>Candidatus Manganitrophus</taxon>
    </lineage>
</organism>